<dbReference type="InterPro" id="IPR015424">
    <property type="entry name" value="PyrdxlP-dep_Trfase"/>
</dbReference>
<dbReference type="CDD" id="cd00609">
    <property type="entry name" value="AAT_like"/>
    <property type="match status" value="1"/>
</dbReference>
<dbReference type="SUPFAM" id="SSF53383">
    <property type="entry name" value="PLP-dependent transferases"/>
    <property type="match status" value="1"/>
</dbReference>
<reference evidence="4 5" key="1">
    <citation type="submission" date="2023-06" db="EMBL/GenBank/DDBJ databases">
        <title>Black Yeasts Isolated from many extreme environments.</title>
        <authorList>
            <person name="Coleine C."/>
            <person name="Stajich J.E."/>
            <person name="Selbmann L."/>
        </authorList>
    </citation>
    <scope>NUCLEOTIDE SEQUENCE [LARGE SCALE GENOMIC DNA]</scope>
    <source>
        <strain evidence="4 5">CCFEE 5887</strain>
    </source>
</reference>
<evidence type="ECO:0000256" key="2">
    <source>
        <dbReference type="ARBA" id="ARBA00022898"/>
    </source>
</evidence>
<dbReference type="InterPro" id="IPR015422">
    <property type="entry name" value="PyrdxlP-dep_Trfase_small"/>
</dbReference>
<protein>
    <recommendedName>
        <fullName evidence="3">Aminotransferase class I/classII large domain-containing protein</fullName>
    </recommendedName>
</protein>
<proteinExistence type="inferred from homology"/>
<dbReference type="EMBL" id="JAXLQG010000008">
    <property type="protein sequence ID" value="KAK5536734.1"/>
    <property type="molecule type" value="Genomic_DNA"/>
</dbReference>
<name>A0AAV9QBB1_9PEZI</name>
<keyword evidence="5" id="KW-1185">Reference proteome</keyword>
<evidence type="ECO:0000313" key="4">
    <source>
        <dbReference type="EMBL" id="KAK5536734.1"/>
    </source>
</evidence>
<feature type="domain" description="Aminotransferase class I/classII large" evidence="3">
    <location>
        <begin position="72"/>
        <end position="176"/>
    </location>
</feature>
<organism evidence="4 5">
    <name type="scientific">Vermiconidia calcicola</name>
    <dbReference type="NCBI Taxonomy" id="1690605"/>
    <lineage>
        <taxon>Eukaryota</taxon>
        <taxon>Fungi</taxon>
        <taxon>Dikarya</taxon>
        <taxon>Ascomycota</taxon>
        <taxon>Pezizomycotina</taxon>
        <taxon>Dothideomycetes</taxon>
        <taxon>Dothideomycetidae</taxon>
        <taxon>Mycosphaerellales</taxon>
        <taxon>Extremaceae</taxon>
        <taxon>Vermiconidia</taxon>
    </lineage>
</organism>
<dbReference type="GO" id="GO:0006520">
    <property type="term" value="P:amino acid metabolic process"/>
    <property type="evidence" value="ECO:0007669"/>
    <property type="project" value="TreeGrafter"/>
</dbReference>
<comment type="caution">
    <text evidence="4">The sequence shown here is derived from an EMBL/GenBank/DDBJ whole genome shotgun (WGS) entry which is preliminary data.</text>
</comment>
<dbReference type="GO" id="GO:0008483">
    <property type="term" value="F:transaminase activity"/>
    <property type="evidence" value="ECO:0007669"/>
    <property type="project" value="TreeGrafter"/>
</dbReference>
<comment type="similarity">
    <text evidence="1">Belongs to the class-I pyridoxal-phosphate-dependent aminotransferase family.</text>
</comment>
<gene>
    <name evidence="4" type="ORF">LTR25_005408</name>
</gene>
<dbReference type="GO" id="GO:0030170">
    <property type="term" value="F:pyridoxal phosphate binding"/>
    <property type="evidence" value="ECO:0007669"/>
    <property type="project" value="InterPro"/>
</dbReference>
<dbReference type="PANTHER" id="PTHR43795:SF63">
    <property type="entry name" value="PUTATIVE (AFU_ORTHOLOGUE AFUA_4G00630)-RELATED"/>
    <property type="match status" value="1"/>
</dbReference>
<feature type="domain" description="Aminotransferase class I/classII large" evidence="3">
    <location>
        <begin position="178"/>
        <end position="392"/>
    </location>
</feature>
<dbReference type="PROSITE" id="PS00105">
    <property type="entry name" value="AA_TRANSFER_CLASS_1"/>
    <property type="match status" value="1"/>
</dbReference>
<evidence type="ECO:0000313" key="5">
    <source>
        <dbReference type="Proteomes" id="UP001345827"/>
    </source>
</evidence>
<dbReference type="Proteomes" id="UP001345827">
    <property type="component" value="Unassembled WGS sequence"/>
</dbReference>
<evidence type="ECO:0000259" key="3">
    <source>
        <dbReference type="Pfam" id="PF00155"/>
    </source>
</evidence>
<accession>A0AAV9QBB1</accession>
<dbReference type="InterPro" id="IPR004839">
    <property type="entry name" value="Aminotransferase_I/II_large"/>
</dbReference>
<dbReference type="PANTHER" id="PTHR43795">
    <property type="entry name" value="BIFUNCTIONAL ASPARTATE AMINOTRANSFERASE AND GLUTAMATE/ASPARTATE-PREPHENATE AMINOTRANSFERASE-RELATED"/>
    <property type="match status" value="1"/>
</dbReference>
<dbReference type="Pfam" id="PF00155">
    <property type="entry name" value="Aminotran_1_2"/>
    <property type="match status" value="2"/>
</dbReference>
<dbReference type="AlphaFoldDB" id="A0AAV9QBB1"/>
<dbReference type="PRINTS" id="PR00753">
    <property type="entry name" value="ACCSYNTHASE"/>
</dbReference>
<keyword evidence="2" id="KW-0663">Pyridoxal phosphate</keyword>
<dbReference type="InterPro" id="IPR015421">
    <property type="entry name" value="PyrdxlP-dep_Trfase_major"/>
</dbReference>
<sequence>MLAGRAQTCAAPDAIESPLWDVVNDLWEPENNPNGYVSLGIAENSLMHHELEQHIANNLRLPLRAFTYGDGPLGSKRLRNAVAQFLNRRLKPVSNLRPEHIIITNGVSHAIEHTSWAFCNPGDGFLLGRPYYGAFLPDISLRPGVETVTVPFDSVDPMSVEAVHEYESAILAAKERGVTKHQIHLVSDEIYAFSVWKNNNDTSPPPVDFISVLSIPSDGIIDPSLLHVLWGVSKDFGANGLRLGCIISQSNEAFRKALLSVAIYSYASSVSEHIVANVLEDDAWVDKYIQTNQERLAGSYSFVVEFLQKHAISYLPGANAAFFICVDLGKAYLDRHQERDRSEDVTGEVMQLLLENKVFLTSGSYFGAEQPGMFRLVFSQQREVLEEGLKRILRAIS</sequence>
<dbReference type="Gene3D" id="3.90.1150.10">
    <property type="entry name" value="Aspartate Aminotransferase, domain 1"/>
    <property type="match status" value="1"/>
</dbReference>
<evidence type="ECO:0000256" key="1">
    <source>
        <dbReference type="ARBA" id="ARBA00007441"/>
    </source>
</evidence>
<dbReference type="InterPro" id="IPR004838">
    <property type="entry name" value="NHTrfase_class1_PyrdxlP-BS"/>
</dbReference>
<dbReference type="InterPro" id="IPR050478">
    <property type="entry name" value="Ethylene_sulfur-biosynth"/>
</dbReference>
<dbReference type="Gene3D" id="3.40.640.10">
    <property type="entry name" value="Type I PLP-dependent aspartate aminotransferase-like (Major domain)"/>
    <property type="match status" value="2"/>
</dbReference>